<dbReference type="AlphaFoldDB" id="A0A8D8G1Y8"/>
<reference evidence="2" key="1">
    <citation type="submission" date="2021-05" db="EMBL/GenBank/DDBJ databases">
        <authorList>
            <person name="Alioto T."/>
            <person name="Alioto T."/>
            <person name="Gomez Garrido J."/>
        </authorList>
    </citation>
    <scope>NUCLEOTIDE SEQUENCE</scope>
</reference>
<dbReference type="SMART" id="SM00355">
    <property type="entry name" value="ZnF_C2H2"/>
    <property type="match status" value="2"/>
</dbReference>
<evidence type="ECO:0000259" key="1">
    <source>
        <dbReference type="PROSITE" id="PS00028"/>
    </source>
</evidence>
<accession>A0A8D8G1Y8</accession>
<name>A0A8D8G1Y8_CULPI</name>
<dbReference type="PROSITE" id="PS00028">
    <property type="entry name" value="ZINC_FINGER_C2H2_1"/>
    <property type="match status" value="1"/>
</dbReference>
<organism evidence="2">
    <name type="scientific">Culex pipiens</name>
    <name type="common">House mosquito</name>
    <dbReference type="NCBI Taxonomy" id="7175"/>
    <lineage>
        <taxon>Eukaryota</taxon>
        <taxon>Metazoa</taxon>
        <taxon>Ecdysozoa</taxon>
        <taxon>Arthropoda</taxon>
        <taxon>Hexapoda</taxon>
        <taxon>Insecta</taxon>
        <taxon>Pterygota</taxon>
        <taxon>Neoptera</taxon>
        <taxon>Endopterygota</taxon>
        <taxon>Diptera</taxon>
        <taxon>Nematocera</taxon>
        <taxon>Culicoidea</taxon>
        <taxon>Culicidae</taxon>
        <taxon>Culicinae</taxon>
        <taxon>Culicini</taxon>
        <taxon>Culex</taxon>
        <taxon>Culex</taxon>
    </lineage>
</organism>
<evidence type="ECO:0000313" key="2">
    <source>
        <dbReference type="EMBL" id="CAG6490769.1"/>
    </source>
</evidence>
<proteinExistence type="predicted"/>
<feature type="domain" description="C2H2-type" evidence="1">
    <location>
        <begin position="4"/>
        <end position="27"/>
    </location>
</feature>
<dbReference type="EMBL" id="HBUE01116918">
    <property type="protein sequence ID" value="CAG6490769.1"/>
    <property type="molecule type" value="Transcribed_RNA"/>
</dbReference>
<sequence length="116" mass="13397">MFRCFITNCQSQYSSATELIHHLEEVHNVPETYTFPCTYPKCVLVVTKFYRYKRHLLSHKHQISSKQLAKQTVSSSSSVVPMQCESVPSTSRVEPMQCDFSVLENDTSFEQSIQKN</sequence>
<dbReference type="EMBL" id="HBUE01116920">
    <property type="protein sequence ID" value="CAG6490771.1"/>
    <property type="molecule type" value="Transcribed_RNA"/>
</dbReference>
<dbReference type="InterPro" id="IPR013087">
    <property type="entry name" value="Znf_C2H2_type"/>
</dbReference>
<protein>
    <submittedName>
        <fullName evidence="2">(northern house mosquito) hypothetical protein</fullName>
    </submittedName>
</protein>